<evidence type="ECO:0000313" key="14">
    <source>
        <dbReference type="Proteomes" id="UP000243750"/>
    </source>
</evidence>
<evidence type="ECO:0000313" key="12">
    <source>
        <dbReference type="EMBL" id="PCC98227.1"/>
    </source>
</evidence>
<evidence type="ECO:0000256" key="7">
    <source>
        <dbReference type="ARBA" id="ARBA00023049"/>
    </source>
</evidence>
<dbReference type="Gene3D" id="3.30.830.10">
    <property type="entry name" value="Metalloenzyme, LuxS/M16 peptidase-like"/>
    <property type="match status" value="2"/>
</dbReference>
<comment type="cofactor">
    <cofactor evidence="1">
        <name>Zn(2+)</name>
        <dbReference type="ChEBI" id="CHEBI:29105"/>
    </cofactor>
</comment>
<keyword evidence="3" id="KW-0645">Protease</keyword>
<dbReference type="InterPro" id="IPR054734">
    <property type="entry name" value="PqqF-like_C_4"/>
</dbReference>
<dbReference type="PROSITE" id="PS00143">
    <property type="entry name" value="INSULINASE"/>
    <property type="match status" value="1"/>
</dbReference>
<dbReference type="PANTHER" id="PTHR43690">
    <property type="entry name" value="NARDILYSIN"/>
    <property type="match status" value="1"/>
</dbReference>
<dbReference type="RefSeq" id="WP_096347686.1">
    <property type="nucleotide sequence ID" value="NZ_CP033116.1"/>
</dbReference>
<dbReference type="InterPro" id="IPR011249">
    <property type="entry name" value="Metalloenz_LuxS/M16"/>
</dbReference>
<dbReference type="PANTHER" id="PTHR43690:SF18">
    <property type="entry name" value="INSULIN-DEGRADING ENZYME-RELATED"/>
    <property type="match status" value="1"/>
</dbReference>
<comment type="similarity">
    <text evidence="2 8">Belongs to the peptidase M16 family.</text>
</comment>
<organism evidence="12 14">
    <name type="scientific">Halopseudomonas pelagia</name>
    <dbReference type="NCBI Taxonomy" id="553151"/>
    <lineage>
        <taxon>Bacteria</taxon>
        <taxon>Pseudomonadati</taxon>
        <taxon>Pseudomonadota</taxon>
        <taxon>Gammaproteobacteria</taxon>
        <taxon>Pseudomonadales</taxon>
        <taxon>Pseudomonadaceae</taxon>
        <taxon>Halopseudomonas</taxon>
    </lineage>
</organism>
<gene>
    <name evidence="12" type="ORF">CO192_16750</name>
    <name evidence="13" type="ORF">EAO82_12645</name>
</gene>
<evidence type="ECO:0000256" key="8">
    <source>
        <dbReference type="RuleBase" id="RU004447"/>
    </source>
</evidence>
<sequence>MHSIPLASTPDDGRDYRLYHHANGLRCLLVSDPSASQATCVAQVDAGSHDEPDSHAGLAHLLEHMLFMGSEYYPEPGSFPALVSRWGGRFNASTAGEETRFFFSVASAGLLSCIGQLADMLAAPLIEATQVGAERQVIHAEFHTRLADDALHAQAALGQVTNSAHPLSRFSAGNATSLNGTDSMLASLLLQFHRQYYRAANMVLVLHANQPLADLLALAASFAERQAPGERNRRTRAPVLGADLLPGRLQRQAQSGMPRWQLMYPLAEMPWLNHDSAGQWLCEWIASPTPAGALGWLRDRHLISQLTVHLEAMPGDQGLLCIELQPLLKPNDYPQLLDAWQVWLNGLAKTITQHWPTDARKSLLDQSFALGPQGEPVEWLKVLAQRLMRLPVELVLEPAANRQPLIEHHWRALLSQVQPANLLLVQAYGRADWPGYTPWTHTGFQYDALSWRPPARGAPLSTIDGLHFGLPLPLSIAPMALEALPGLRLLDLPSHGSTEASALQLVKTRLTWCWRSGQSSEPQRVWLQACWALQIESLARCAELAGVIMEWQQATDLLSLTLSGPLGHASNGILAITRNVLSTIARAPEPGLIELAGYRLRAWQAEQAERLPAYRCLAELDALLAADPGQQPRIYDDPPASGLSLWRCLHERAQLFWLKPADWPDTQIDGGLLASAFPGVTRQFDWGEQPARMLPKGVGQCVVTVQHADRGQLLYCQARAATALERAGWRLLHQLLASAFFDSLRTRQQLGYWVVARYHEVAGLPGLLLLVQSPSHEHAQIAAAMELFLLQQQKLIGALPFTAISAQAERLADALQAREAAAEGAFERYWQVLLGRVGAYAPADGEALRQLQPAQWQEVQAQLWGQPVRLRLISETHPKVAHDSVLPKHQEGRAL</sequence>
<dbReference type="Pfam" id="PF05193">
    <property type="entry name" value="Peptidase_M16_C"/>
    <property type="match status" value="1"/>
</dbReference>
<dbReference type="Pfam" id="PF22456">
    <property type="entry name" value="PqqF-like_C_4"/>
    <property type="match status" value="1"/>
</dbReference>
<evidence type="ECO:0000256" key="4">
    <source>
        <dbReference type="ARBA" id="ARBA00022723"/>
    </source>
</evidence>
<keyword evidence="7" id="KW-0482">Metalloprotease</keyword>
<keyword evidence="5" id="KW-0378">Hydrolase</keyword>
<feature type="domain" description="Coenzyme PQQ synthesis protein F-like C-terminal lobe" evidence="11">
    <location>
        <begin position="731"/>
        <end position="830"/>
    </location>
</feature>
<dbReference type="SUPFAM" id="SSF63411">
    <property type="entry name" value="LuxS/MPP-like metallohydrolase"/>
    <property type="match status" value="3"/>
</dbReference>
<name>A0AA91U0H6_9GAMM</name>
<dbReference type="EMBL" id="CP033116">
    <property type="protein sequence ID" value="QFY57136.1"/>
    <property type="molecule type" value="Genomic_DNA"/>
</dbReference>
<proteinExistence type="inferred from homology"/>
<evidence type="ECO:0000313" key="15">
    <source>
        <dbReference type="Proteomes" id="UP000344571"/>
    </source>
</evidence>
<dbReference type="Proteomes" id="UP000243750">
    <property type="component" value="Unassembled WGS sequence"/>
</dbReference>
<evidence type="ECO:0000256" key="2">
    <source>
        <dbReference type="ARBA" id="ARBA00007261"/>
    </source>
</evidence>
<dbReference type="InterPro" id="IPR007863">
    <property type="entry name" value="Peptidase_M16_C"/>
</dbReference>
<evidence type="ECO:0000256" key="1">
    <source>
        <dbReference type="ARBA" id="ARBA00001947"/>
    </source>
</evidence>
<dbReference type="GO" id="GO:0006508">
    <property type="term" value="P:proteolysis"/>
    <property type="evidence" value="ECO:0007669"/>
    <property type="project" value="UniProtKB-KW"/>
</dbReference>
<evidence type="ECO:0000259" key="10">
    <source>
        <dbReference type="Pfam" id="PF05193"/>
    </source>
</evidence>
<dbReference type="AlphaFoldDB" id="A0AA91U0H6"/>
<dbReference type="InterPro" id="IPR050626">
    <property type="entry name" value="Peptidase_M16"/>
</dbReference>
<feature type="domain" description="Peptidase M16 N-terminal" evidence="9">
    <location>
        <begin position="27"/>
        <end position="156"/>
    </location>
</feature>
<evidence type="ECO:0000259" key="11">
    <source>
        <dbReference type="Pfam" id="PF22456"/>
    </source>
</evidence>
<reference evidence="13 15" key="2">
    <citation type="submission" date="2018-10" db="EMBL/GenBank/DDBJ databases">
        <title>Complete genome sequence of Pseudomonas pelagia strain Kongs-67.</title>
        <authorList>
            <person name="Sinha R.K."/>
            <person name="Krishnan K."/>
        </authorList>
    </citation>
    <scope>NUCLEOTIDE SEQUENCE [LARGE SCALE GENOMIC DNA]</scope>
    <source>
        <strain evidence="13 15">Kongs-67</strain>
    </source>
</reference>
<evidence type="ECO:0000256" key="6">
    <source>
        <dbReference type="ARBA" id="ARBA00022833"/>
    </source>
</evidence>
<keyword evidence="6" id="KW-0862">Zinc</keyword>
<evidence type="ECO:0000259" key="9">
    <source>
        <dbReference type="Pfam" id="PF00675"/>
    </source>
</evidence>
<dbReference type="GO" id="GO:0046872">
    <property type="term" value="F:metal ion binding"/>
    <property type="evidence" value="ECO:0007669"/>
    <property type="project" value="UniProtKB-KW"/>
</dbReference>
<dbReference type="Proteomes" id="UP000344571">
    <property type="component" value="Chromosome"/>
</dbReference>
<dbReference type="GO" id="GO:0004222">
    <property type="term" value="F:metalloendopeptidase activity"/>
    <property type="evidence" value="ECO:0007669"/>
    <property type="project" value="InterPro"/>
</dbReference>
<dbReference type="InterPro" id="IPR001431">
    <property type="entry name" value="Pept_M16_Zn_BS"/>
</dbReference>
<dbReference type="InterPro" id="IPR011765">
    <property type="entry name" value="Pept_M16_N"/>
</dbReference>
<dbReference type="Pfam" id="PF00675">
    <property type="entry name" value="Peptidase_M16"/>
    <property type="match status" value="1"/>
</dbReference>
<dbReference type="EMBL" id="NWMT01000221">
    <property type="protein sequence ID" value="PCC98227.1"/>
    <property type="molecule type" value="Genomic_DNA"/>
</dbReference>
<keyword evidence="15" id="KW-1185">Reference proteome</keyword>
<evidence type="ECO:0000256" key="3">
    <source>
        <dbReference type="ARBA" id="ARBA00022670"/>
    </source>
</evidence>
<dbReference type="GO" id="GO:0005737">
    <property type="term" value="C:cytoplasm"/>
    <property type="evidence" value="ECO:0007669"/>
    <property type="project" value="UniProtKB-ARBA"/>
</dbReference>
<protein>
    <submittedName>
        <fullName evidence="12">Uncharacterized protein</fullName>
    </submittedName>
</protein>
<feature type="domain" description="Peptidase M16 C-terminal" evidence="10">
    <location>
        <begin position="189"/>
        <end position="353"/>
    </location>
</feature>
<accession>A0AA91U0H6</accession>
<reference evidence="12 14" key="1">
    <citation type="submission" date="2017-09" db="EMBL/GenBank/DDBJ databases">
        <title>Bacterial and phytoplankton interrelationship in Kongsfjorden, an Arctic fjord.</title>
        <authorList>
            <person name="Sinha R."/>
            <person name="Krishnan K."/>
        </authorList>
    </citation>
    <scope>NUCLEOTIDE SEQUENCE [LARGE SCALE GENOMIC DNA]</scope>
    <source>
        <strain evidence="12 14">58</strain>
    </source>
</reference>
<evidence type="ECO:0000313" key="13">
    <source>
        <dbReference type="EMBL" id="QFY57136.1"/>
    </source>
</evidence>
<keyword evidence="4" id="KW-0479">Metal-binding</keyword>
<evidence type="ECO:0000256" key="5">
    <source>
        <dbReference type="ARBA" id="ARBA00022801"/>
    </source>
</evidence>